<protein>
    <submittedName>
        <fullName evidence="1">GntR family transcriptional regulator</fullName>
    </submittedName>
</protein>
<evidence type="ECO:0000313" key="1">
    <source>
        <dbReference type="EMBL" id="MDX8045638.1"/>
    </source>
</evidence>
<dbReference type="EMBL" id="JAWZSR010000003">
    <property type="protein sequence ID" value="MDX8045638.1"/>
    <property type="molecule type" value="Genomic_DNA"/>
</dbReference>
<comment type="caution">
    <text evidence="1">The sequence shown here is derived from an EMBL/GenBank/DDBJ whole genome shotgun (WGS) entry which is preliminary data.</text>
</comment>
<evidence type="ECO:0000313" key="2">
    <source>
        <dbReference type="Proteomes" id="UP001277972"/>
    </source>
</evidence>
<reference evidence="1" key="1">
    <citation type="submission" date="2023-11" db="EMBL/GenBank/DDBJ databases">
        <title>Gracilibacillus pellucida a moderately halophilic bacterium isolated from saline soil in Xinjiang province.</title>
        <authorList>
            <person name="Zhang Z."/>
            <person name="Tan F."/>
            <person name="Wang Y."/>
            <person name="Xia M."/>
        </authorList>
    </citation>
    <scope>NUCLEOTIDE SEQUENCE</scope>
    <source>
        <strain evidence="1">S3-1-1</strain>
    </source>
</reference>
<keyword evidence="2" id="KW-1185">Reference proteome</keyword>
<proteinExistence type="predicted"/>
<accession>A0ACC6M418</accession>
<gene>
    <name evidence="1" type="ORF">SH601_06515</name>
</gene>
<dbReference type="Proteomes" id="UP001277972">
    <property type="component" value="Unassembled WGS sequence"/>
</dbReference>
<sequence>MIDKQSQVPIYHQIEEHIKAKIENGEYQPGDALPSEREYAEQLNVSRMTVRQAITNLVNEHYLKRIKGRGTFITERKFEQHLNGLTSFTEDMKVRGMKPSNKLVHFEIVPATTEISEQLHIAAHTPVYEIKRIRLAENIPMALERTYIPANLMKGLTDDIVQHSIYQYVEEELALKLGKARQIFEATLANEEESTLLEIPEESPILSITRITKLVDGTIFEVVQSAYRADQYKFILDLDR</sequence>
<organism evidence="1 2">
    <name type="scientific">Gracilibacillus pellucidus</name>
    <dbReference type="NCBI Taxonomy" id="3095368"/>
    <lineage>
        <taxon>Bacteria</taxon>
        <taxon>Bacillati</taxon>
        <taxon>Bacillota</taxon>
        <taxon>Bacilli</taxon>
        <taxon>Bacillales</taxon>
        <taxon>Bacillaceae</taxon>
        <taxon>Gracilibacillus</taxon>
    </lineage>
</organism>
<name>A0ACC6M418_9BACI</name>